<name>A0ABP4P9F3_9ACTN</name>
<dbReference type="Pfam" id="PF01041">
    <property type="entry name" value="DegT_DnrJ_EryC1"/>
    <property type="match status" value="1"/>
</dbReference>
<accession>A0ABP4P9F3</accession>
<evidence type="ECO:0000313" key="3">
    <source>
        <dbReference type="EMBL" id="GAA1574852.1"/>
    </source>
</evidence>
<dbReference type="PIRSF" id="PIRSF000390">
    <property type="entry name" value="PLP_StrS"/>
    <property type="match status" value="1"/>
</dbReference>
<comment type="similarity">
    <text evidence="2">Belongs to the DegT/DnrJ/EryC1 family.</text>
</comment>
<evidence type="ECO:0000256" key="2">
    <source>
        <dbReference type="RuleBase" id="RU004508"/>
    </source>
</evidence>
<proteinExistence type="inferred from homology"/>
<dbReference type="Gene3D" id="3.40.640.10">
    <property type="entry name" value="Type I PLP-dependent aspartate aminotransferase-like (Major domain)"/>
    <property type="match status" value="1"/>
</dbReference>
<dbReference type="CDD" id="cd00616">
    <property type="entry name" value="AHBA_syn"/>
    <property type="match status" value="1"/>
</dbReference>
<dbReference type="Proteomes" id="UP001501470">
    <property type="component" value="Unassembled WGS sequence"/>
</dbReference>
<sequence>MNSRIFLSAPDISGTEERYLVNALRSGWVAPVGPDLDAFEAEVAQRCGTAHAVGVSSGTAALHLALLAMGVGPGDTVIVPTLTFAATANAVVYTGAEPVFVDSEPDTGNIDAALAERAVADLRREGRRVAAVVPVDLFGTCADHESLLKVDVPLLEDAAEALGATRDGRPAGSFGRAAALSFNGNKIITTSGGGMLVTDDAALAERCRHLATQARQPVPHYEHADVGYNYRLSNLLAAVGRAQLSRLDGMLARRRQLRERYAKTFAGVPGVRIVGDGEHGSNCWLTVVAVEERESGWSAEALGEHLARHDIETRPVWKPMHRQPVYRQARSWLTGAADHLFATGLALPSGSQLGDAAQRRVFDAIDEFL</sequence>
<keyword evidence="2" id="KW-0663">Pyridoxal phosphate</keyword>
<evidence type="ECO:0000313" key="4">
    <source>
        <dbReference type="Proteomes" id="UP001501470"/>
    </source>
</evidence>
<dbReference type="InterPro" id="IPR015424">
    <property type="entry name" value="PyrdxlP-dep_Trfase"/>
</dbReference>
<dbReference type="RefSeq" id="WP_344515216.1">
    <property type="nucleotide sequence ID" value="NZ_BAAAQD010000053.1"/>
</dbReference>
<keyword evidence="3" id="KW-0808">Transferase</keyword>
<evidence type="ECO:0000256" key="1">
    <source>
        <dbReference type="ARBA" id="ARBA00001933"/>
    </source>
</evidence>
<dbReference type="EMBL" id="BAAAQD010000053">
    <property type="protein sequence ID" value="GAA1574852.1"/>
    <property type="molecule type" value="Genomic_DNA"/>
</dbReference>
<comment type="caution">
    <text evidence="3">The sequence shown here is derived from an EMBL/GenBank/DDBJ whole genome shotgun (WGS) entry which is preliminary data.</text>
</comment>
<dbReference type="GO" id="GO:0008483">
    <property type="term" value="F:transaminase activity"/>
    <property type="evidence" value="ECO:0007669"/>
    <property type="project" value="UniProtKB-KW"/>
</dbReference>
<dbReference type="PANTHER" id="PTHR30244:SF34">
    <property type="entry name" value="DTDP-4-AMINO-4,6-DIDEOXYGALACTOSE TRANSAMINASE"/>
    <property type="match status" value="1"/>
</dbReference>
<dbReference type="InterPro" id="IPR000653">
    <property type="entry name" value="DegT/StrS_aminotransferase"/>
</dbReference>
<dbReference type="SUPFAM" id="SSF53383">
    <property type="entry name" value="PLP-dependent transferases"/>
    <property type="match status" value="1"/>
</dbReference>
<dbReference type="Gene3D" id="3.90.1150.10">
    <property type="entry name" value="Aspartate Aminotransferase, domain 1"/>
    <property type="match status" value="1"/>
</dbReference>
<dbReference type="InterPro" id="IPR015421">
    <property type="entry name" value="PyrdxlP-dep_Trfase_major"/>
</dbReference>
<keyword evidence="4" id="KW-1185">Reference proteome</keyword>
<dbReference type="PANTHER" id="PTHR30244">
    <property type="entry name" value="TRANSAMINASE"/>
    <property type="match status" value="1"/>
</dbReference>
<protein>
    <submittedName>
        <fullName evidence="3">Aminotransferase class I/II-fold pyridoxal phosphate-dependent enzyme</fullName>
    </submittedName>
</protein>
<gene>
    <name evidence="3" type="ORF">GCM10009827_115930</name>
</gene>
<keyword evidence="3" id="KW-0032">Aminotransferase</keyword>
<organism evidence="3 4">
    <name type="scientific">Dactylosporangium maewongense</name>
    <dbReference type="NCBI Taxonomy" id="634393"/>
    <lineage>
        <taxon>Bacteria</taxon>
        <taxon>Bacillati</taxon>
        <taxon>Actinomycetota</taxon>
        <taxon>Actinomycetes</taxon>
        <taxon>Micromonosporales</taxon>
        <taxon>Micromonosporaceae</taxon>
        <taxon>Dactylosporangium</taxon>
    </lineage>
</organism>
<reference evidence="4" key="1">
    <citation type="journal article" date="2019" name="Int. J. Syst. Evol. Microbiol.">
        <title>The Global Catalogue of Microorganisms (GCM) 10K type strain sequencing project: providing services to taxonomists for standard genome sequencing and annotation.</title>
        <authorList>
            <consortium name="The Broad Institute Genomics Platform"/>
            <consortium name="The Broad Institute Genome Sequencing Center for Infectious Disease"/>
            <person name="Wu L."/>
            <person name="Ma J."/>
        </authorList>
    </citation>
    <scope>NUCLEOTIDE SEQUENCE [LARGE SCALE GENOMIC DNA]</scope>
    <source>
        <strain evidence="4">JCM 15933</strain>
    </source>
</reference>
<comment type="cofactor">
    <cofactor evidence="1">
        <name>pyridoxal 5'-phosphate</name>
        <dbReference type="ChEBI" id="CHEBI:597326"/>
    </cofactor>
</comment>
<dbReference type="InterPro" id="IPR015422">
    <property type="entry name" value="PyrdxlP-dep_Trfase_small"/>
</dbReference>